<evidence type="ECO:0000313" key="3">
    <source>
        <dbReference type="Proteomes" id="UP000288490"/>
    </source>
</evidence>
<organism evidence="2 3">
    <name type="scientific">Vagococcus bubulae</name>
    <dbReference type="NCBI Taxonomy" id="1977868"/>
    <lineage>
        <taxon>Bacteria</taxon>
        <taxon>Bacillati</taxon>
        <taxon>Bacillota</taxon>
        <taxon>Bacilli</taxon>
        <taxon>Lactobacillales</taxon>
        <taxon>Enterococcaceae</taxon>
        <taxon>Vagococcus</taxon>
    </lineage>
</organism>
<dbReference type="AlphaFoldDB" id="A0A429ZK72"/>
<evidence type="ECO:0000256" key="1">
    <source>
        <dbReference type="SAM" id="Phobius"/>
    </source>
</evidence>
<sequence>MISTIGLRVSLIKKMTNILLIVSIVLLGILMLCLYFASGRYKHVFVRNVAYLVTSTGLLLVSFTMILSINNPLTHLSIIDDHMKKWITESIKLLMTVQIVVSIVFLVLGILLSLYSYKEYKKLEQRGFRRKQQTFDEIEGY</sequence>
<accession>A0A429ZK72</accession>
<comment type="caution">
    <text evidence="2">The sequence shown here is derived from an EMBL/GenBank/DDBJ whole genome shotgun (WGS) entry which is preliminary data.</text>
</comment>
<dbReference type="EMBL" id="NGJT01000010">
    <property type="protein sequence ID" value="RST94059.1"/>
    <property type="molecule type" value="Genomic_DNA"/>
</dbReference>
<keyword evidence="1" id="KW-1133">Transmembrane helix</keyword>
<gene>
    <name evidence="2" type="ORF">CBF36_06680</name>
</gene>
<keyword evidence="1" id="KW-0472">Membrane</keyword>
<keyword evidence="1" id="KW-0812">Transmembrane</keyword>
<reference evidence="2 3" key="1">
    <citation type="submission" date="2017-05" db="EMBL/GenBank/DDBJ databases">
        <title>Vagococcus spp. assemblies.</title>
        <authorList>
            <person name="Gulvik C.A."/>
        </authorList>
    </citation>
    <scope>NUCLEOTIDE SEQUENCE [LARGE SCALE GENOMIC DNA]</scope>
    <source>
        <strain evidence="2 3">SS1994</strain>
    </source>
</reference>
<dbReference type="RefSeq" id="WP_125957679.1">
    <property type="nucleotide sequence ID" value="NZ_NGJT01000010.1"/>
</dbReference>
<dbReference type="Proteomes" id="UP000288490">
    <property type="component" value="Unassembled WGS sequence"/>
</dbReference>
<evidence type="ECO:0000313" key="2">
    <source>
        <dbReference type="EMBL" id="RST94059.1"/>
    </source>
</evidence>
<protein>
    <submittedName>
        <fullName evidence="2">Uncharacterized protein</fullName>
    </submittedName>
</protein>
<keyword evidence="3" id="KW-1185">Reference proteome</keyword>
<feature type="transmembrane region" description="Helical" evidence="1">
    <location>
        <begin position="49"/>
        <end position="73"/>
    </location>
</feature>
<name>A0A429ZK72_9ENTE</name>
<feature type="transmembrane region" description="Helical" evidence="1">
    <location>
        <begin position="18"/>
        <end position="37"/>
    </location>
</feature>
<feature type="transmembrane region" description="Helical" evidence="1">
    <location>
        <begin position="93"/>
        <end position="117"/>
    </location>
</feature>
<dbReference type="OrthoDB" id="2192550at2"/>
<proteinExistence type="predicted"/>